<dbReference type="Proteomes" id="UP000278152">
    <property type="component" value="Chromosome"/>
</dbReference>
<dbReference type="InterPro" id="IPR013517">
    <property type="entry name" value="FG-GAP"/>
</dbReference>
<protein>
    <recommendedName>
        <fullName evidence="4">Integrins alpha chain</fullName>
    </recommendedName>
</protein>
<reference evidence="2 3" key="1">
    <citation type="submission" date="2018-11" db="EMBL/GenBank/DDBJ databases">
        <title>Complete genome sequence of Microcystis aeruginosa NIES-102.</title>
        <authorList>
            <person name="Yamaguchi H."/>
            <person name="Suzuki S."/>
            <person name="Kawachi M."/>
        </authorList>
    </citation>
    <scope>NUCLEOTIDE SEQUENCE [LARGE SCALE GENOMIC DNA]</scope>
    <source>
        <strain evidence="2 3">NIES-102</strain>
    </source>
</reference>
<keyword evidence="1" id="KW-0732">Signal</keyword>
<organism evidence="2 3">
    <name type="scientific">Microcystis viridis NIES-102</name>
    <dbReference type="NCBI Taxonomy" id="213615"/>
    <lineage>
        <taxon>Bacteria</taxon>
        <taxon>Bacillati</taxon>
        <taxon>Cyanobacteriota</taxon>
        <taxon>Cyanophyceae</taxon>
        <taxon>Oscillatoriophycideae</taxon>
        <taxon>Chroococcales</taxon>
        <taxon>Microcystaceae</taxon>
        <taxon>Microcystis</taxon>
    </lineage>
</organism>
<evidence type="ECO:0000313" key="2">
    <source>
        <dbReference type="EMBL" id="BBH40680.1"/>
    </source>
</evidence>
<dbReference type="Gene3D" id="2.30.30.100">
    <property type="match status" value="2"/>
</dbReference>
<name>A0A3G9K5E6_MICVR</name>
<dbReference type="PANTHER" id="PTHR46580">
    <property type="entry name" value="SENSOR KINASE-RELATED"/>
    <property type="match status" value="1"/>
</dbReference>
<sequence length="115" mass="11198">MTVGDFNGDGKSDLAVANANSSNVSVLLGTGTGSFSTATNFTVGSSPRSVTVGDFNGDGKSDLATANGSSNNVSVILNTTPKITIASGTNPVEGGTVGTFIISLDTPAPTGGIVS</sequence>
<accession>A0A3G9K5E6</accession>
<dbReference type="SUPFAM" id="SSF69318">
    <property type="entry name" value="Integrin alpha N-terminal domain"/>
    <property type="match status" value="1"/>
</dbReference>
<dbReference type="InterPro" id="IPR028994">
    <property type="entry name" value="Integrin_alpha_N"/>
</dbReference>
<gene>
    <name evidence="2" type="ORF">myaer102_32590</name>
</gene>
<proteinExistence type="predicted"/>
<dbReference type="EMBL" id="AP019314">
    <property type="protein sequence ID" value="BBH40680.1"/>
    <property type="molecule type" value="Genomic_DNA"/>
</dbReference>
<dbReference type="PANTHER" id="PTHR46580:SF2">
    <property type="entry name" value="MAM DOMAIN-CONTAINING PROTEIN"/>
    <property type="match status" value="1"/>
</dbReference>
<dbReference type="KEGG" id="mvz:myaer102_32590"/>
<dbReference type="Pfam" id="PF13517">
    <property type="entry name" value="FG-GAP_3"/>
    <property type="match status" value="1"/>
</dbReference>
<evidence type="ECO:0008006" key="4">
    <source>
        <dbReference type="Google" id="ProtNLM"/>
    </source>
</evidence>
<dbReference type="AlphaFoldDB" id="A0A3G9K5E6"/>
<evidence type="ECO:0000256" key="1">
    <source>
        <dbReference type="ARBA" id="ARBA00022729"/>
    </source>
</evidence>
<evidence type="ECO:0000313" key="3">
    <source>
        <dbReference type="Proteomes" id="UP000278152"/>
    </source>
</evidence>